<feature type="compositionally biased region" description="Low complexity" evidence="4">
    <location>
        <begin position="386"/>
        <end position="407"/>
    </location>
</feature>
<evidence type="ECO:0000256" key="3">
    <source>
        <dbReference type="ARBA" id="ARBA00022833"/>
    </source>
</evidence>
<feature type="compositionally biased region" description="Low complexity" evidence="4">
    <location>
        <begin position="28"/>
        <end position="37"/>
    </location>
</feature>
<keyword evidence="2" id="KW-0863">Zinc-finger</keyword>
<feature type="region of interest" description="Disordered" evidence="4">
    <location>
        <begin position="239"/>
        <end position="322"/>
    </location>
</feature>
<dbReference type="Pfam" id="PF12171">
    <property type="entry name" value="zf-C2H2_jaz"/>
    <property type="match status" value="1"/>
</dbReference>
<accession>A0ABM1A4Z3</accession>
<keyword evidence="3" id="KW-0862">Zinc</keyword>
<evidence type="ECO:0000313" key="10">
    <source>
        <dbReference type="RefSeq" id="XP_012940934.1"/>
    </source>
</evidence>
<dbReference type="GeneID" id="101857499"/>
<dbReference type="InterPro" id="IPR019496">
    <property type="entry name" value="NUFIP1_cons_dom"/>
</dbReference>
<dbReference type="Pfam" id="PF10453">
    <property type="entry name" value="NUFIP1"/>
    <property type="match status" value="1"/>
</dbReference>
<dbReference type="InterPro" id="IPR022755">
    <property type="entry name" value="Znf_C2H2_jaz"/>
</dbReference>
<dbReference type="InterPro" id="IPR013087">
    <property type="entry name" value="Znf_C2H2_type"/>
</dbReference>
<feature type="region of interest" description="Disordered" evidence="4">
    <location>
        <begin position="350"/>
        <end position="478"/>
    </location>
</feature>
<dbReference type="PROSITE" id="PS00028">
    <property type="entry name" value="ZINC_FINGER_C2H2_1"/>
    <property type="match status" value="1"/>
</dbReference>
<dbReference type="RefSeq" id="XP_012940935.1">
    <property type="nucleotide sequence ID" value="XM_013085481.2"/>
</dbReference>
<dbReference type="PANTHER" id="PTHR13309">
    <property type="entry name" value="NUCLEAR FRAGILE X MENTAL RETARDATION PROTEIN INTERACTING PROTEIN 1"/>
    <property type="match status" value="1"/>
</dbReference>
<feature type="compositionally biased region" description="Low complexity" evidence="4">
    <location>
        <begin position="426"/>
        <end position="439"/>
    </location>
</feature>
<evidence type="ECO:0000313" key="6">
    <source>
        <dbReference type="Proteomes" id="UP000694888"/>
    </source>
</evidence>
<evidence type="ECO:0000259" key="5">
    <source>
        <dbReference type="PROSITE" id="PS00028"/>
    </source>
</evidence>
<evidence type="ECO:0000256" key="4">
    <source>
        <dbReference type="SAM" id="MobiDB-lite"/>
    </source>
</evidence>
<sequence>MRPSSRPFRPQMGPSFNHCPWQMPPQQGPRFFGGPSFPNGPPLRHGFNPGEDIFGYRAISGPRETFPFPPPCGPPRQHGPTNGQFPPTSRGMHRGHSAGFRGRGRGGPNGNHQQQQSGKKKKEKVNRRDLAEHNLFFCDTCDRGFKTEEKYQEHVDGHQQCSFKDCPFIAAPKLVQLHVAMQHRSGLAKKVYNLGSEEDVTKWREERRKNFPTVENVEKKKQIREERIARGELIEIKDFSKMRQGRGRGRGRQDGRGRGRGRGGRGRWRDFDQSGQNLESNQVDEGDAPDEVKVVRPPTDKCEDSSVAEKGAEAESAGVPSVETIVRSVFPSGHVDDKAAASILSLLAGYGDSSSDTEDSDIESDRLTKDTSAFPKNANKPGDPVTQTSSSSSKDSPSEFSTSSFTSQPCPRVAGKVSGLSQTEDVAPPSVSSQPQPSAKDQSCPPQKRKAPEQSSHNAEPNAKKARGTSRTQPQRKYTLLEKLLAPDIRRERNKILQCVHYIVKNKFFEENHTTEPTPQAV</sequence>
<dbReference type="RefSeq" id="XP_012940934.1">
    <property type="nucleotide sequence ID" value="XM_013085480.2"/>
</dbReference>
<organism evidence="6 11">
    <name type="scientific">Aplysia californica</name>
    <name type="common">California sea hare</name>
    <dbReference type="NCBI Taxonomy" id="6500"/>
    <lineage>
        <taxon>Eukaryota</taxon>
        <taxon>Metazoa</taxon>
        <taxon>Spiralia</taxon>
        <taxon>Lophotrochozoa</taxon>
        <taxon>Mollusca</taxon>
        <taxon>Gastropoda</taxon>
        <taxon>Heterobranchia</taxon>
        <taxon>Euthyneura</taxon>
        <taxon>Tectipleura</taxon>
        <taxon>Aplysiida</taxon>
        <taxon>Aplysioidea</taxon>
        <taxon>Aplysiidae</taxon>
        <taxon>Aplysia</taxon>
    </lineage>
</organism>
<dbReference type="RefSeq" id="XP_035827006.1">
    <property type="nucleotide sequence ID" value="XM_035971113.1"/>
</dbReference>
<dbReference type="Proteomes" id="UP000694888">
    <property type="component" value="Unplaced"/>
</dbReference>
<gene>
    <name evidence="7 8 9 10 11 12" type="primary">LOC101857499</name>
</gene>
<dbReference type="PANTHER" id="PTHR13309:SF0">
    <property type="entry name" value="FMR1-INTERACTING PROTEIN NUFIP1"/>
    <property type="match status" value="1"/>
</dbReference>
<proteinExistence type="predicted"/>
<evidence type="ECO:0000313" key="11">
    <source>
        <dbReference type="RefSeq" id="XP_012940935.1"/>
    </source>
</evidence>
<dbReference type="RefSeq" id="XP_005103615.1">
    <property type="nucleotide sequence ID" value="XM_005103558.3"/>
</dbReference>
<keyword evidence="6" id="KW-1185">Reference proteome</keyword>
<evidence type="ECO:0000256" key="1">
    <source>
        <dbReference type="ARBA" id="ARBA00022723"/>
    </source>
</evidence>
<dbReference type="RefSeq" id="XP_005103617.1">
    <property type="nucleotide sequence ID" value="XM_005103560.3"/>
</dbReference>
<dbReference type="RefSeq" id="XP_005103616.1">
    <property type="nucleotide sequence ID" value="XM_005103559.3"/>
</dbReference>
<evidence type="ECO:0000313" key="9">
    <source>
        <dbReference type="RefSeq" id="XP_005103617.1"/>
    </source>
</evidence>
<evidence type="ECO:0000313" key="8">
    <source>
        <dbReference type="RefSeq" id="XP_005103616.1"/>
    </source>
</evidence>
<evidence type="ECO:0000313" key="12">
    <source>
        <dbReference type="RefSeq" id="XP_035827006.1"/>
    </source>
</evidence>
<dbReference type="InterPro" id="IPR039136">
    <property type="entry name" value="NUFIP1-like"/>
</dbReference>
<feature type="compositionally biased region" description="Basic and acidic residues" evidence="4">
    <location>
        <begin position="290"/>
        <end position="304"/>
    </location>
</feature>
<keyword evidence="1" id="KW-0479">Metal-binding</keyword>
<evidence type="ECO:0000256" key="2">
    <source>
        <dbReference type="ARBA" id="ARBA00022771"/>
    </source>
</evidence>
<feature type="region of interest" description="Disordered" evidence="4">
    <location>
        <begin position="1"/>
        <end position="126"/>
    </location>
</feature>
<feature type="domain" description="C2H2-type" evidence="5">
    <location>
        <begin position="138"/>
        <end position="158"/>
    </location>
</feature>
<evidence type="ECO:0000313" key="7">
    <source>
        <dbReference type="RefSeq" id="XP_005103615.1"/>
    </source>
</evidence>
<protein>
    <submittedName>
        <fullName evidence="7 8">Nuclear fragile X mental retardation-interacting protein 1</fullName>
    </submittedName>
</protein>
<reference evidence="7 8" key="1">
    <citation type="submission" date="2025-05" db="UniProtKB">
        <authorList>
            <consortium name="RefSeq"/>
        </authorList>
    </citation>
    <scope>IDENTIFICATION</scope>
</reference>
<name>A0ABM1A4Z3_APLCA</name>
<dbReference type="SMART" id="SM00355">
    <property type="entry name" value="ZnF_C2H2"/>
    <property type="match status" value="2"/>
</dbReference>